<dbReference type="SMART" id="SM00028">
    <property type="entry name" value="TPR"/>
    <property type="match status" value="7"/>
</dbReference>
<dbReference type="InterPro" id="IPR050469">
    <property type="entry name" value="Diguanylate_Cyclase"/>
</dbReference>
<evidence type="ECO:0000259" key="5">
    <source>
        <dbReference type="PROSITE" id="PS50887"/>
    </source>
</evidence>
<dbReference type="InterPro" id="IPR011990">
    <property type="entry name" value="TPR-like_helical_dom_sf"/>
</dbReference>
<dbReference type="InterPro" id="IPR000160">
    <property type="entry name" value="GGDEF_dom"/>
</dbReference>
<keyword evidence="7" id="KW-1185">Reference proteome</keyword>
<dbReference type="InterPro" id="IPR011009">
    <property type="entry name" value="Kinase-like_dom_sf"/>
</dbReference>
<dbReference type="Gene3D" id="1.25.40.10">
    <property type="entry name" value="Tetratricopeptide repeat domain"/>
    <property type="match status" value="3"/>
</dbReference>
<dbReference type="GO" id="GO:0005524">
    <property type="term" value="F:ATP binding"/>
    <property type="evidence" value="ECO:0007669"/>
    <property type="project" value="InterPro"/>
</dbReference>
<evidence type="ECO:0000313" key="7">
    <source>
        <dbReference type="Proteomes" id="UP000294567"/>
    </source>
</evidence>
<dbReference type="Gene3D" id="3.30.450.40">
    <property type="match status" value="1"/>
</dbReference>
<sequence length="1799" mass="210969">MELLNNRYRIIKIEEQNMMFSTYTALDLWNKNKKMNLTIINANFAPSSLIDFYSKEFVSLVNLNCSNILKDYYFNRVLKINNREAKEEQYFYTYEYIEKPKRLLKFISNMNLFEIIDVFIEICSAVNYLHLKGYTYNELNLNNIFVAEKNKDYEIKLNDLATVELEKNYYMDNKIHNSYFKSPTALFENNSSRKSDIYSLSIILLTMLRKKNPELNPKEDLQSFMEEIKNNNTNYTSKEIDYIIQILSVIEEFITSNEPYKKDYIYNFVSRLNNILNKNYKIFCKKELEKLNLRTKLINREDEINKIVKAYNSMIEFKPSKKIFLINGDLGTGKTRFLNEIQFLLELKNAKVYSSFALNNSKDNNNKLWTELVKKLISESDTEPIEKYKHELIKFLPETMNKQDTLSYADSEYLMDSTVEYRLLNRIVSFINDSIKNKPSVFIIDDINYGNKFTLNTFTYLCETILDNKNIMLIFAYQEGNALEREEFLKFIKNISNRKDSETIYMKNLTLKETGELIKETMSMHYTPVFFSSRIYAQSKGNPLFTVEILKELFNSKKIYINDKNGLWNIDIKKSEDEDSYYEYLKIPKNIKEVLLKQLKDLDNVSYEILKIISIFNNPIPIEIIFEFIDIKKHKLKELIDKLVNKGILDKIIKDEHFVYDINNKMLKFIVYNKMDKKEKIEKHKIAADLIEDGKYLNPSIDEIIFHLENSNNKLKAKEYCLKNAEKMRDLKNIEGEIKNLEKAISFTDNTNILEKTELLIRLGTLYLETEKFQLAMDYFKKAEKLAKITKNQKHLIDIYINIALILDSFYKTEETVQYTKKVEKALENFEYQKASLELKRIKATQLITKNMFNESIKLLLEVIDECGNKFDKIKGNAYRSLAFAYAHLNKTEEAVELYKKSIELFKKINYTRGILIALNNIGTIYSDYYHDLEEALNYFIKVRNLGEEYNLINGEMLGLINIASIHYVKLNYDKAYKHFKIALEKSLDLDNRDMIFYLYISLIDLCVDMDNYYEAYNYYKLSKQYLEKYPDRGIYIPQFYRSAGNLFNAYGDFEKANEFYSKAISFYESKDNALNIYNVIDSNIISIRLKQKNTYDSNIEEFLTYINKLKDHNLKINRLCETAVILKEKKDTKNSKKLLAKAEEYISKSIDSKIKAKYYYTKAIVEENNSKLMLEKALELAEKEKSKKLTANINIELGNYYFNQKNYYLAVSYYIEACNTIKKLIYQIPKEFRLKFVNNYKLGLPFYRIKYIDECNVLNNTKFETNIYINSHEELNELINNNSINKFINNKNFLYFLSKQLMPKGIYTEKDILANLTGNTSQDIDMITKYLISITLATKGAIIIEGQKQDLNIIYSIGNDFNILDNKYIFDKIRATKEPILVSNKETYKNNDIDYLLKDKKAYLCMPIINNNSTSTQSILGYLYLESNKVLNNINKKGLEICLHFSNLLYLILEKRKLEIEASTDKLTGALTRKYLEDTLQNVLNRARNNSETFSIIMYDLDSFKRVNDKFGHLTGDKVLQKISKIVMNSINSKGILGRYGGEEFLIILPNTDADEALTIAENLRKKIENEKILAEEIDITVSMGVASYPAHGQTTNELIEKVDQALYIAKETGKNRSQLWNESFSNIVKPINTIDGILTGNEVHDSRNVLAIIELIELSTKNIDKDKKIYYFIGRVIELLEAQLGIIFLINNGKIVKKYGRKIHKEQWIDNIDYNQNIVESVIETKQGVYMIDWDKVERYDNITGLPDWNSLLAVPIIFEDEIKGIIYLASSIRIKEFGIKDLSFANVLSNILANII</sequence>
<feature type="repeat" description="TPR" evidence="2">
    <location>
        <begin position="1038"/>
        <end position="1071"/>
    </location>
</feature>
<dbReference type="NCBIfam" id="TIGR00254">
    <property type="entry name" value="GGDEF"/>
    <property type="match status" value="1"/>
</dbReference>
<dbReference type="SMART" id="SM00220">
    <property type="entry name" value="S_TKc"/>
    <property type="match status" value="1"/>
</dbReference>
<dbReference type="RefSeq" id="WP_132025618.1">
    <property type="nucleotide sequence ID" value="NZ_CP068564.1"/>
</dbReference>
<dbReference type="InterPro" id="IPR000719">
    <property type="entry name" value="Prot_kinase_dom"/>
</dbReference>
<dbReference type="PANTHER" id="PTHR45138">
    <property type="entry name" value="REGULATORY COMPONENTS OF SENSORY TRANSDUCTION SYSTEM"/>
    <property type="match status" value="1"/>
</dbReference>
<feature type="repeat" description="TPR" evidence="2">
    <location>
        <begin position="876"/>
        <end position="909"/>
    </location>
</feature>
<dbReference type="PROSITE" id="PS50005">
    <property type="entry name" value="TPR"/>
    <property type="match status" value="3"/>
</dbReference>
<dbReference type="SUPFAM" id="SSF48452">
    <property type="entry name" value="TPR-like"/>
    <property type="match status" value="3"/>
</dbReference>
<dbReference type="EMBL" id="SMAE01000001">
    <property type="protein sequence ID" value="TCS91750.1"/>
    <property type="molecule type" value="Genomic_DNA"/>
</dbReference>
<comment type="subcellular location">
    <subcellularLocation>
        <location evidence="1">Membrane</location>
        <topology evidence="1">Single-pass membrane protein</topology>
    </subcellularLocation>
</comment>
<feature type="coiled-coil region" evidence="3">
    <location>
        <begin position="1552"/>
        <end position="1582"/>
    </location>
</feature>
<proteinExistence type="predicted"/>
<dbReference type="OrthoDB" id="2369808at2"/>
<keyword evidence="2" id="KW-0802">TPR repeat</keyword>
<reference evidence="6 7" key="1">
    <citation type="submission" date="2019-03" db="EMBL/GenBank/DDBJ databases">
        <title>Genomic Encyclopedia of Type Strains, Phase IV (KMG-IV): sequencing the most valuable type-strain genomes for metagenomic binning, comparative biology and taxonomic classification.</title>
        <authorList>
            <person name="Goeker M."/>
        </authorList>
    </citation>
    <scope>NUCLEOTIDE SEQUENCE [LARGE SCALE GENOMIC DNA]</scope>
    <source>
        <strain evidence="6 7">DSM 26752</strain>
    </source>
</reference>
<gene>
    <name evidence="6" type="ORF">EDD65_101255</name>
</gene>
<dbReference type="SMART" id="SM00267">
    <property type="entry name" value="GGDEF"/>
    <property type="match status" value="1"/>
</dbReference>
<dbReference type="GO" id="GO:0004672">
    <property type="term" value="F:protein kinase activity"/>
    <property type="evidence" value="ECO:0007669"/>
    <property type="project" value="InterPro"/>
</dbReference>
<comment type="caution">
    <text evidence="6">The sequence shown here is derived from an EMBL/GenBank/DDBJ whole genome shotgun (WGS) entry which is preliminary data.</text>
</comment>
<evidence type="ECO:0000256" key="1">
    <source>
        <dbReference type="ARBA" id="ARBA00004167"/>
    </source>
</evidence>
<dbReference type="SUPFAM" id="SSF52540">
    <property type="entry name" value="P-loop containing nucleoside triphosphate hydrolases"/>
    <property type="match status" value="1"/>
</dbReference>
<evidence type="ECO:0000259" key="4">
    <source>
        <dbReference type="PROSITE" id="PS50011"/>
    </source>
</evidence>
<dbReference type="PANTHER" id="PTHR45138:SF9">
    <property type="entry name" value="DIGUANYLATE CYCLASE DGCM-RELATED"/>
    <property type="match status" value="1"/>
</dbReference>
<feature type="domain" description="GGDEF" evidence="5">
    <location>
        <begin position="1493"/>
        <end position="1624"/>
    </location>
</feature>
<dbReference type="InterPro" id="IPR027417">
    <property type="entry name" value="P-loop_NTPase"/>
</dbReference>
<evidence type="ECO:0000313" key="6">
    <source>
        <dbReference type="EMBL" id="TCS91750.1"/>
    </source>
</evidence>
<dbReference type="Pfam" id="PF00069">
    <property type="entry name" value="Pkinase"/>
    <property type="match status" value="1"/>
</dbReference>
<evidence type="ECO:0000256" key="3">
    <source>
        <dbReference type="SAM" id="Coils"/>
    </source>
</evidence>
<dbReference type="InterPro" id="IPR019734">
    <property type="entry name" value="TPR_rpt"/>
</dbReference>
<dbReference type="Gene3D" id="3.30.70.270">
    <property type="match status" value="1"/>
</dbReference>
<dbReference type="GO" id="GO:0016020">
    <property type="term" value="C:membrane"/>
    <property type="evidence" value="ECO:0007669"/>
    <property type="project" value="UniProtKB-SubCell"/>
</dbReference>
<dbReference type="InterPro" id="IPR043128">
    <property type="entry name" value="Rev_trsase/Diguanyl_cyclase"/>
</dbReference>
<dbReference type="PROSITE" id="PS50011">
    <property type="entry name" value="PROTEIN_KINASE_DOM"/>
    <property type="match status" value="1"/>
</dbReference>
<evidence type="ECO:0000256" key="2">
    <source>
        <dbReference type="PROSITE-ProRule" id="PRU00339"/>
    </source>
</evidence>
<dbReference type="FunFam" id="3.30.70.270:FF:000001">
    <property type="entry name" value="Diguanylate cyclase domain protein"/>
    <property type="match status" value="1"/>
</dbReference>
<dbReference type="SUPFAM" id="SSF55073">
    <property type="entry name" value="Nucleotide cyclase"/>
    <property type="match status" value="1"/>
</dbReference>
<dbReference type="InterPro" id="IPR029787">
    <property type="entry name" value="Nucleotide_cyclase"/>
</dbReference>
<feature type="coiled-coil region" evidence="3">
    <location>
        <begin position="724"/>
        <end position="751"/>
    </location>
</feature>
<dbReference type="Pfam" id="PF00990">
    <property type="entry name" value="GGDEF"/>
    <property type="match status" value="1"/>
</dbReference>
<dbReference type="InterPro" id="IPR029016">
    <property type="entry name" value="GAF-like_dom_sf"/>
</dbReference>
<feature type="repeat" description="TPR" evidence="2">
    <location>
        <begin position="757"/>
        <end position="790"/>
    </location>
</feature>
<dbReference type="Gene3D" id="1.10.510.10">
    <property type="entry name" value="Transferase(Phosphotransferase) domain 1"/>
    <property type="match status" value="1"/>
</dbReference>
<dbReference type="SMART" id="SM00671">
    <property type="entry name" value="SEL1"/>
    <property type="match status" value="5"/>
</dbReference>
<dbReference type="GO" id="GO:0052621">
    <property type="term" value="F:diguanylate cyclase activity"/>
    <property type="evidence" value="ECO:0007669"/>
    <property type="project" value="TreeGrafter"/>
</dbReference>
<keyword evidence="3" id="KW-0175">Coiled coil</keyword>
<dbReference type="PROSITE" id="PS50887">
    <property type="entry name" value="GGDEF"/>
    <property type="match status" value="1"/>
</dbReference>
<protein>
    <submittedName>
        <fullName evidence="6">Diguanylate cyclase (GGDEF)-like protein</fullName>
    </submittedName>
</protein>
<organism evidence="6 7">
    <name type="scientific">Keratinibaculum paraultunense</name>
    <dbReference type="NCBI Taxonomy" id="1278232"/>
    <lineage>
        <taxon>Bacteria</taxon>
        <taxon>Bacillati</taxon>
        <taxon>Bacillota</taxon>
        <taxon>Tissierellia</taxon>
        <taxon>Tissierellales</taxon>
        <taxon>Tepidimicrobiaceae</taxon>
        <taxon>Keratinibaculum</taxon>
    </lineage>
</organism>
<dbReference type="InterPro" id="IPR006597">
    <property type="entry name" value="Sel1-like"/>
</dbReference>
<name>A0A4V2UUP1_9FIRM</name>
<dbReference type="Pfam" id="PF13424">
    <property type="entry name" value="TPR_12"/>
    <property type="match status" value="1"/>
</dbReference>
<dbReference type="SUPFAM" id="SSF55781">
    <property type="entry name" value="GAF domain-like"/>
    <property type="match status" value="1"/>
</dbReference>
<dbReference type="SUPFAM" id="SSF56112">
    <property type="entry name" value="Protein kinase-like (PK-like)"/>
    <property type="match status" value="1"/>
</dbReference>
<dbReference type="Proteomes" id="UP000294567">
    <property type="component" value="Unassembled WGS sequence"/>
</dbReference>
<dbReference type="CDD" id="cd01949">
    <property type="entry name" value="GGDEF"/>
    <property type="match status" value="1"/>
</dbReference>
<feature type="domain" description="Protein kinase" evidence="4">
    <location>
        <begin position="8"/>
        <end position="265"/>
    </location>
</feature>
<accession>A0A4V2UUP1</accession>